<dbReference type="InterPro" id="IPR050250">
    <property type="entry name" value="Macrolide_Exporter_MacB"/>
</dbReference>
<dbReference type="GO" id="GO:0005886">
    <property type="term" value="C:plasma membrane"/>
    <property type="evidence" value="ECO:0007669"/>
    <property type="project" value="UniProtKB-SubCell"/>
</dbReference>
<dbReference type="GO" id="GO:0051301">
    <property type="term" value="P:cell division"/>
    <property type="evidence" value="ECO:0007669"/>
    <property type="project" value="UniProtKB-KW"/>
</dbReference>
<evidence type="ECO:0000256" key="2">
    <source>
        <dbReference type="ARBA" id="ARBA00022475"/>
    </source>
</evidence>
<evidence type="ECO:0000256" key="3">
    <source>
        <dbReference type="ARBA" id="ARBA00022692"/>
    </source>
</evidence>
<keyword evidence="9" id="KW-0131">Cell cycle</keyword>
<dbReference type="AlphaFoldDB" id="A0A1V9FWS5"/>
<keyword evidence="2" id="KW-1003">Cell membrane</keyword>
<dbReference type="Pfam" id="PF12704">
    <property type="entry name" value="MacB_PCD"/>
    <property type="match status" value="2"/>
</dbReference>
<evidence type="ECO:0000256" key="4">
    <source>
        <dbReference type="ARBA" id="ARBA00022989"/>
    </source>
</evidence>
<evidence type="ECO:0000259" key="8">
    <source>
        <dbReference type="Pfam" id="PF12704"/>
    </source>
</evidence>
<dbReference type="PANTHER" id="PTHR30572:SF18">
    <property type="entry name" value="ABC-TYPE MACROLIDE FAMILY EXPORT SYSTEM PERMEASE COMPONENT 2"/>
    <property type="match status" value="1"/>
</dbReference>
<keyword evidence="10" id="KW-1185">Reference proteome</keyword>
<dbReference type="RefSeq" id="WP_081148698.1">
    <property type="nucleotide sequence ID" value="NZ_LVYD01000049.1"/>
</dbReference>
<organism evidence="9 10">
    <name type="scientific">Niastella vici</name>
    <dbReference type="NCBI Taxonomy" id="1703345"/>
    <lineage>
        <taxon>Bacteria</taxon>
        <taxon>Pseudomonadati</taxon>
        <taxon>Bacteroidota</taxon>
        <taxon>Chitinophagia</taxon>
        <taxon>Chitinophagales</taxon>
        <taxon>Chitinophagaceae</taxon>
        <taxon>Niastella</taxon>
    </lineage>
</organism>
<feature type="transmembrane region" description="Helical" evidence="6">
    <location>
        <begin position="343"/>
        <end position="364"/>
    </location>
</feature>
<gene>
    <name evidence="9" type="ORF">A3860_27405</name>
</gene>
<dbReference type="InterPro" id="IPR003838">
    <property type="entry name" value="ABC3_permease_C"/>
</dbReference>
<feature type="transmembrane region" description="Helical" evidence="6">
    <location>
        <begin position="288"/>
        <end position="309"/>
    </location>
</feature>
<proteinExistence type="predicted"/>
<feature type="transmembrane region" description="Helical" evidence="6">
    <location>
        <begin position="674"/>
        <end position="694"/>
    </location>
</feature>
<evidence type="ECO:0000259" key="7">
    <source>
        <dbReference type="Pfam" id="PF02687"/>
    </source>
</evidence>
<name>A0A1V9FWS5_9BACT</name>
<evidence type="ECO:0000256" key="6">
    <source>
        <dbReference type="SAM" id="Phobius"/>
    </source>
</evidence>
<comment type="subcellular location">
    <subcellularLocation>
        <location evidence="1">Cell membrane</location>
        <topology evidence="1">Multi-pass membrane protein</topology>
    </subcellularLocation>
</comment>
<feature type="transmembrane region" description="Helical" evidence="6">
    <location>
        <begin position="758"/>
        <end position="783"/>
    </location>
</feature>
<dbReference type="STRING" id="1703345.A3860_27405"/>
<evidence type="ECO:0000313" key="9">
    <source>
        <dbReference type="EMBL" id="OQP62738.1"/>
    </source>
</evidence>
<dbReference type="GO" id="GO:0022857">
    <property type="term" value="F:transmembrane transporter activity"/>
    <property type="evidence" value="ECO:0007669"/>
    <property type="project" value="TreeGrafter"/>
</dbReference>
<comment type="caution">
    <text evidence="9">The sequence shown here is derived from an EMBL/GenBank/DDBJ whole genome shotgun (WGS) entry which is preliminary data.</text>
</comment>
<feature type="transmembrane region" description="Helical" evidence="6">
    <location>
        <begin position="726"/>
        <end position="746"/>
    </location>
</feature>
<accession>A0A1V9FWS5</accession>
<feature type="transmembrane region" description="Helical" evidence="6">
    <location>
        <begin position="430"/>
        <end position="450"/>
    </location>
</feature>
<dbReference type="Proteomes" id="UP000192796">
    <property type="component" value="Unassembled WGS sequence"/>
</dbReference>
<dbReference type="OrthoDB" id="1451596at2"/>
<feature type="domain" description="MacB-like periplasmic core" evidence="8">
    <location>
        <begin position="437"/>
        <end position="599"/>
    </location>
</feature>
<sequence>MLKNYFKIAFRNLWRHRVFSFINIMGLAVGMTACLLIFLYVRFELSYDSFHTKADRIYRIVTDLKTPTELIPTSGPAWPVAPHAKLDFPEVEAYTRVNPDNVLFRKDDIKFMEEGAIWADSAFFQIFNFRLIRGDVRTALIHPFSVVLSETAAKKYFGKDDAFGKTLLITGGAVPATVTGIMKDMPENSQIKSDVVLSMCTLTAEWAKDLDNQWGNYGPYAYLLLKPGTNAQALQKKFPAFLEKWNGEEMKQIQMYPTVLLEKLKDVYLHSTRGDLGSSKSSGNIKNVYIFSIIAAFILIIACINFINLTTARASERAKEVGIRKVAGAIKGQLARQFIGESVIICLIAFLLTLGLAALLLPAFNELAGKTISKGIFENPGLLLLILATSLVIGLLAGIYPAFILSSFNPIEVLKGRYATSSRGATLRKTLVISQFAISTALIIGTIIVYSQMRYMRNQSLGFNKDQVLVIDTNEDKNREALKQAISRLPNVKAVSLSGSVPGSGYAGAYSEVENIKGDLQITNLDVYFVDFDYIPLYNIKMAAGRPYNREFKTDTTQALILNEAAVRTLGYRSPDQAIGKRFKQWGREGKIVGVIKDFHYKSLQNPIKPLCLRMEWPRMGLISVKVNQAGIKGTIADIEKQFKTSIPNRPFSYYFLDEFFDRQYRSEERFGRLFLNFAALAIFISCLGLLGLASYSTMQRTREIGIRKVMGASVSNIINLLSKEFLKLVIISFFIASPVAWYFMHKWLNDFAYRTQISWWIFAVAGILALLIAIITISVQAFRAAVANPVKSLRTE</sequence>
<keyword evidence="5 6" id="KW-0472">Membrane</keyword>
<evidence type="ECO:0000313" key="10">
    <source>
        <dbReference type="Proteomes" id="UP000192796"/>
    </source>
</evidence>
<feature type="transmembrane region" description="Helical" evidence="6">
    <location>
        <begin position="21"/>
        <end position="41"/>
    </location>
</feature>
<feature type="domain" description="ABC3 transporter permease C-terminal" evidence="7">
    <location>
        <begin position="678"/>
        <end position="787"/>
    </location>
</feature>
<dbReference type="Pfam" id="PF02687">
    <property type="entry name" value="FtsX"/>
    <property type="match status" value="2"/>
</dbReference>
<dbReference type="EMBL" id="LVYD01000049">
    <property type="protein sequence ID" value="OQP62738.1"/>
    <property type="molecule type" value="Genomic_DNA"/>
</dbReference>
<keyword evidence="3 6" id="KW-0812">Transmembrane</keyword>
<dbReference type="InterPro" id="IPR025857">
    <property type="entry name" value="MacB_PCD"/>
</dbReference>
<feature type="transmembrane region" description="Helical" evidence="6">
    <location>
        <begin position="384"/>
        <end position="409"/>
    </location>
</feature>
<dbReference type="PANTHER" id="PTHR30572">
    <property type="entry name" value="MEMBRANE COMPONENT OF TRANSPORTER-RELATED"/>
    <property type="match status" value="1"/>
</dbReference>
<protein>
    <submittedName>
        <fullName evidence="9">Cell division protein FtsX</fullName>
    </submittedName>
</protein>
<feature type="domain" description="MacB-like periplasmic core" evidence="8">
    <location>
        <begin position="20"/>
        <end position="238"/>
    </location>
</feature>
<evidence type="ECO:0000256" key="5">
    <source>
        <dbReference type="ARBA" id="ARBA00023136"/>
    </source>
</evidence>
<keyword evidence="4 6" id="KW-1133">Transmembrane helix</keyword>
<dbReference type="PROSITE" id="PS51257">
    <property type="entry name" value="PROKAR_LIPOPROTEIN"/>
    <property type="match status" value="1"/>
</dbReference>
<keyword evidence="9" id="KW-0132">Cell division</keyword>
<feature type="domain" description="ABC3 transporter permease C-terminal" evidence="7">
    <location>
        <begin position="293"/>
        <end position="410"/>
    </location>
</feature>
<evidence type="ECO:0000256" key="1">
    <source>
        <dbReference type="ARBA" id="ARBA00004651"/>
    </source>
</evidence>
<reference evidence="9 10" key="1">
    <citation type="submission" date="2016-03" db="EMBL/GenBank/DDBJ databases">
        <title>Niastella vici sp. nov., isolated from farmland soil.</title>
        <authorList>
            <person name="Chen L."/>
            <person name="Wang D."/>
            <person name="Yang S."/>
            <person name="Wang G."/>
        </authorList>
    </citation>
    <scope>NUCLEOTIDE SEQUENCE [LARGE SCALE GENOMIC DNA]</scope>
    <source>
        <strain evidence="9 10">DJ57</strain>
    </source>
</reference>